<reference evidence="2 3" key="1">
    <citation type="submission" date="2019-11" db="EMBL/GenBank/DDBJ databases">
        <authorList>
            <person name="Dong K."/>
        </authorList>
    </citation>
    <scope>NUCLEOTIDE SEQUENCE [LARGE SCALE GENOMIC DNA]</scope>
    <source>
        <strain evidence="2 3">NBRC 111993</strain>
    </source>
</reference>
<dbReference type="AlphaFoldDB" id="A0A6L6J5R8"/>
<dbReference type="OrthoDB" id="7836441at2"/>
<dbReference type="EMBL" id="WMIE01000002">
    <property type="protein sequence ID" value="MTH77452.1"/>
    <property type="molecule type" value="Genomic_DNA"/>
</dbReference>
<keyword evidence="1" id="KW-0472">Membrane</keyword>
<gene>
    <name evidence="2" type="ORF">GL286_06920</name>
</gene>
<sequence>MFERFLDMLNPTVVASLVAAAVAVLAWPVNDLLNRRRARELRFERVNDVQRALLAEIRAHVVSLEMQRMESDEAEALIRQLREGRYLHLSPTEANDRIYAAIINDVHVLPYWVIDPVVTYYRQIAVMTSMARDVQHQIETNPVRAAEMFRDYLELTDAARDSGQEAMRRLIASIVGGEAAARELIEREEENARRRILSTLPDELAGLRDRLDRRSW</sequence>
<evidence type="ECO:0000256" key="1">
    <source>
        <dbReference type="SAM" id="Phobius"/>
    </source>
</evidence>
<protein>
    <submittedName>
        <fullName evidence="2">Uncharacterized protein</fullName>
    </submittedName>
</protein>
<comment type="caution">
    <text evidence="2">The sequence shown here is derived from an EMBL/GenBank/DDBJ whole genome shotgun (WGS) entry which is preliminary data.</text>
</comment>
<organism evidence="2 3">
    <name type="scientific">Paracoccus aestuariivivens</name>
    <dbReference type="NCBI Taxonomy" id="1820333"/>
    <lineage>
        <taxon>Bacteria</taxon>
        <taxon>Pseudomonadati</taxon>
        <taxon>Pseudomonadota</taxon>
        <taxon>Alphaproteobacteria</taxon>
        <taxon>Rhodobacterales</taxon>
        <taxon>Paracoccaceae</taxon>
        <taxon>Paracoccus</taxon>
    </lineage>
</organism>
<keyword evidence="3" id="KW-1185">Reference proteome</keyword>
<name>A0A6L6J5R8_9RHOB</name>
<proteinExistence type="predicted"/>
<evidence type="ECO:0000313" key="3">
    <source>
        <dbReference type="Proteomes" id="UP000478183"/>
    </source>
</evidence>
<keyword evidence="1" id="KW-1133">Transmembrane helix</keyword>
<feature type="transmembrane region" description="Helical" evidence="1">
    <location>
        <begin position="12"/>
        <end position="33"/>
    </location>
</feature>
<dbReference type="Proteomes" id="UP000478183">
    <property type="component" value="Unassembled WGS sequence"/>
</dbReference>
<keyword evidence="1" id="KW-0812">Transmembrane</keyword>
<evidence type="ECO:0000313" key="2">
    <source>
        <dbReference type="EMBL" id="MTH77452.1"/>
    </source>
</evidence>
<accession>A0A6L6J5R8</accession>
<dbReference type="RefSeq" id="WP_155094809.1">
    <property type="nucleotide sequence ID" value="NZ_WMIE01000002.1"/>
</dbReference>